<comment type="caution">
    <text evidence="2">The sequence shown here is derived from an EMBL/GenBank/DDBJ whole genome shotgun (WGS) entry which is preliminary data.</text>
</comment>
<name>A0AAW0ZMB1_9HYME</name>
<accession>A0AAW0ZMB1</accession>
<evidence type="ECO:0000313" key="2">
    <source>
        <dbReference type="EMBL" id="KAK9298561.1"/>
    </source>
</evidence>
<dbReference type="Pfam" id="PF02958">
    <property type="entry name" value="EcKL"/>
    <property type="match status" value="1"/>
</dbReference>
<organism evidence="2 3">
    <name type="scientific">Tetragonisca angustula</name>
    <dbReference type="NCBI Taxonomy" id="166442"/>
    <lineage>
        <taxon>Eukaryota</taxon>
        <taxon>Metazoa</taxon>
        <taxon>Ecdysozoa</taxon>
        <taxon>Arthropoda</taxon>
        <taxon>Hexapoda</taxon>
        <taxon>Insecta</taxon>
        <taxon>Pterygota</taxon>
        <taxon>Neoptera</taxon>
        <taxon>Endopterygota</taxon>
        <taxon>Hymenoptera</taxon>
        <taxon>Apocrita</taxon>
        <taxon>Aculeata</taxon>
        <taxon>Apoidea</taxon>
        <taxon>Anthophila</taxon>
        <taxon>Apidae</taxon>
        <taxon>Tetragonisca</taxon>
    </lineage>
</organism>
<evidence type="ECO:0000313" key="3">
    <source>
        <dbReference type="Proteomes" id="UP001432146"/>
    </source>
</evidence>
<dbReference type="InterPro" id="IPR004119">
    <property type="entry name" value="EcKL"/>
</dbReference>
<evidence type="ECO:0000259" key="1">
    <source>
        <dbReference type="SMART" id="SM00587"/>
    </source>
</evidence>
<dbReference type="InterPro" id="IPR011009">
    <property type="entry name" value="Kinase-like_dom_sf"/>
</dbReference>
<dbReference type="SMART" id="SM00587">
    <property type="entry name" value="CHK"/>
    <property type="match status" value="1"/>
</dbReference>
<gene>
    <name evidence="2" type="ORF">QLX08_008151</name>
</gene>
<dbReference type="PANTHER" id="PTHR11012">
    <property type="entry name" value="PROTEIN KINASE-LIKE DOMAIN-CONTAINING"/>
    <property type="match status" value="1"/>
</dbReference>
<dbReference type="EMBL" id="JAWNGG020000172">
    <property type="protein sequence ID" value="KAK9298561.1"/>
    <property type="molecule type" value="Genomic_DNA"/>
</dbReference>
<keyword evidence="3" id="KW-1185">Reference proteome</keyword>
<dbReference type="SUPFAM" id="SSF56112">
    <property type="entry name" value="Protein kinase-like (PK-like)"/>
    <property type="match status" value="1"/>
</dbReference>
<dbReference type="InterPro" id="IPR015897">
    <property type="entry name" value="CHK_kinase-like"/>
</dbReference>
<dbReference type="AlphaFoldDB" id="A0AAW0ZMB1"/>
<feature type="domain" description="CHK kinase-like" evidence="1">
    <location>
        <begin position="136"/>
        <end position="331"/>
    </location>
</feature>
<sequence>MSRSRMEVNHLTIDERVFEKALRRKLSNETVRILEIKYYCLSEKGLNFLSDLYEIHIRYTVPFDNDKTKETKLEQAINVVVKVEPLNELLRSIISQQDLFDTELKVLCDVLPRIKKFVSHQLGPDLLYGCNDSRILIMENLIERGFIMKDRQKGLSLQHCRLVLQQLARLHAGSVAVFEEDPEIVDSFIDGGILSTKCPKTFIRMMEVSLLRIAEEMKKWSDVKCACTASKLIKLSETIGAECTHIYDYDIDEFCVLNHGDCWINNIMFKENEKGQPVELLLVDYQMSVYTSPAIDLLYFLNICPEFDLKYSQDDYFLKIYLDTLEETMKNIGCKRKPPTMKQLKEAMHKRRLYAVFSGVILYLRMMVDKEDTEDFVLLFDKLSGETRLDVFKNPDAVKLTHKMIPIMNERGYFD</sequence>
<proteinExistence type="predicted"/>
<dbReference type="Gene3D" id="3.90.1200.10">
    <property type="match status" value="1"/>
</dbReference>
<dbReference type="PANTHER" id="PTHR11012:SF56">
    <property type="entry name" value="CHK KINASE-LIKE DOMAIN-CONTAINING PROTEIN-RELATED"/>
    <property type="match status" value="1"/>
</dbReference>
<dbReference type="Proteomes" id="UP001432146">
    <property type="component" value="Unassembled WGS sequence"/>
</dbReference>
<protein>
    <recommendedName>
        <fullName evidence="1">CHK kinase-like domain-containing protein</fullName>
    </recommendedName>
</protein>
<reference evidence="2 3" key="1">
    <citation type="submission" date="2024-05" db="EMBL/GenBank/DDBJ databases">
        <title>The nuclear and mitochondrial genome assemblies of Tetragonisca angustula (Apidae: Meliponini), a tiny yet remarkable pollinator in the Neotropics.</title>
        <authorList>
            <person name="Ferrari R."/>
            <person name="Ricardo P.C."/>
            <person name="Dias F.C."/>
            <person name="Araujo N.S."/>
            <person name="Soares D.O."/>
            <person name="Zhou Q.-S."/>
            <person name="Zhu C.-D."/>
            <person name="Coutinho L."/>
            <person name="Airas M.C."/>
            <person name="Batista T.M."/>
        </authorList>
    </citation>
    <scope>NUCLEOTIDE SEQUENCE [LARGE SCALE GENOMIC DNA]</scope>
    <source>
        <strain evidence="2">ASF017062</strain>
        <tissue evidence="2">Abdomen</tissue>
    </source>
</reference>